<keyword evidence="1" id="KW-0472">Membrane</keyword>
<dbReference type="AlphaFoldDB" id="A0A183KCY0"/>
<accession>A0A183KCY0</accession>
<keyword evidence="1" id="KW-0812">Transmembrane</keyword>
<reference evidence="2 3" key="2">
    <citation type="submission" date="2018-11" db="EMBL/GenBank/DDBJ databases">
        <authorList>
            <consortium name="Pathogen Informatics"/>
        </authorList>
    </citation>
    <scope>NUCLEOTIDE SEQUENCE [LARGE SCALE GENOMIC DNA]</scope>
    <source>
        <strain evidence="2">Dakar</strain>
        <strain evidence="3">Dakar, Senegal</strain>
    </source>
</reference>
<sequence length="261" mass="29192">MVQMAKNTSSTDLSKQKERFMRIVDDSLVSFQEDFTKLSQANNVSDAISEFQTTARAFLPGSEAIAQISYFNHSLYEVISELPTIRQGLTDTLNTGCPIDKIIECRELMGLANDQLKIRVSPSMFNGTINNLAANVKRSISGDLDRAWNDLAHSPKTREKLASVFEHIMVNISTTLKFIRDRISLEINEEVNDHYLRYTLSSMKISRAVEYVLYGGVALLCIPILIFLILYLGLCFGTCGDRPYEEAGLCNRGVGANFLLA</sequence>
<gene>
    <name evidence="2" type="ORF">SCUD_LOCUS12871</name>
</gene>
<reference evidence="4" key="1">
    <citation type="submission" date="2016-06" db="UniProtKB">
        <authorList>
            <consortium name="WormBaseParasite"/>
        </authorList>
    </citation>
    <scope>IDENTIFICATION</scope>
</reference>
<keyword evidence="3" id="KW-1185">Reference proteome</keyword>
<evidence type="ECO:0000313" key="2">
    <source>
        <dbReference type="EMBL" id="VDP50387.1"/>
    </source>
</evidence>
<protein>
    <submittedName>
        <fullName evidence="4">Protein tweety homolog</fullName>
    </submittedName>
</protein>
<dbReference type="STRING" id="6186.A0A183KCY0"/>
<evidence type="ECO:0000313" key="4">
    <source>
        <dbReference type="WBParaSite" id="SCUD_0001287401-mRNA-1"/>
    </source>
</evidence>
<evidence type="ECO:0000256" key="1">
    <source>
        <dbReference type="SAM" id="Phobius"/>
    </source>
</evidence>
<name>A0A183KCY0_9TREM</name>
<keyword evidence="1" id="KW-1133">Transmembrane helix</keyword>
<dbReference type="EMBL" id="UZAK01035432">
    <property type="protein sequence ID" value="VDP50387.1"/>
    <property type="molecule type" value="Genomic_DNA"/>
</dbReference>
<dbReference type="Proteomes" id="UP000279833">
    <property type="component" value="Unassembled WGS sequence"/>
</dbReference>
<evidence type="ECO:0000313" key="3">
    <source>
        <dbReference type="Proteomes" id="UP000279833"/>
    </source>
</evidence>
<proteinExistence type="predicted"/>
<dbReference type="WBParaSite" id="SCUD_0001287401-mRNA-1">
    <property type="protein sequence ID" value="SCUD_0001287401-mRNA-1"/>
    <property type="gene ID" value="SCUD_0001287401"/>
</dbReference>
<feature type="transmembrane region" description="Helical" evidence="1">
    <location>
        <begin position="211"/>
        <end position="234"/>
    </location>
</feature>
<organism evidence="4">
    <name type="scientific">Schistosoma curassoni</name>
    <dbReference type="NCBI Taxonomy" id="6186"/>
    <lineage>
        <taxon>Eukaryota</taxon>
        <taxon>Metazoa</taxon>
        <taxon>Spiralia</taxon>
        <taxon>Lophotrochozoa</taxon>
        <taxon>Platyhelminthes</taxon>
        <taxon>Trematoda</taxon>
        <taxon>Digenea</taxon>
        <taxon>Strigeidida</taxon>
        <taxon>Schistosomatoidea</taxon>
        <taxon>Schistosomatidae</taxon>
        <taxon>Schistosoma</taxon>
    </lineage>
</organism>